<proteinExistence type="predicted"/>
<dbReference type="Proteomes" id="UP000290378">
    <property type="component" value="Unassembled WGS sequence"/>
</dbReference>
<dbReference type="AlphaFoldDB" id="A0A6M8N4Z7"/>
<keyword evidence="2" id="KW-1185">Reference proteome</keyword>
<accession>A0A6M8N4Z7</accession>
<reference evidence="1 2" key="1">
    <citation type="submission" date="2017-09" db="EMBL/GenBank/DDBJ databases">
        <title>Genomics of the genus Arcobacter.</title>
        <authorList>
            <person name="Perez-Cataluna A."/>
            <person name="Figueras M.J."/>
            <person name="Salas-Masso N."/>
        </authorList>
    </citation>
    <scope>NUCLEOTIDE SEQUENCE [LARGE SCALE GENOMIC DNA]</scope>
    <source>
        <strain evidence="1 2">CECT 7834</strain>
    </source>
</reference>
<protein>
    <submittedName>
        <fullName evidence="1">Uncharacterized protein</fullName>
    </submittedName>
</protein>
<name>A0A6M8N4Z7_9BACT</name>
<organism evidence="1 2">
    <name type="scientific">Arcobacter cloacae</name>
    <dbReference type="NCBI Taxonomy" id="1054034"/>
    <lineage>
        <taxon>Bacteria</taxon>
        <taxon>Pseudomonadati</taxon>
        <taxon>Campylobacterota</taxon>
        <taxon>Epsilonproteobacteria</taxon>
        <taxon>Campylobacterales</taxon>
        <taxon>Arcobacteraceae</taxon>
        <taxon>Arcobacter</taxon>
    </lineage>
</organism>
<sequence>MNNSIKKSYLFFSKDGYTYDKSHNQTNNMQILGSGMGKNFNEAFKDFKKNQSYLLSFDYENVMAVKTVGKFITNIKLKGGK</sequence>
<comment type="caution">
    <text evidence="1">The sequence shown here is derived from an EMBL/GenBank/DDBJ whole genome shotgun (WGS) entry which is preliminary data.</text>
</comment>
<evidence type="ECO:0000313" key="1">
    <source>
        <dbReference type="EMBL" id="RXI42479.1"/>
    </source>
</evidence>
<dbReference type="RefSeq" id="WP_129012807.1">
    <property type="nucleotide sequence ID" value="NZ_CBCSEI010000001.1"/>
</dbReference>
<dbReference type="EMBL" id="NXII01000003">
    <property type="protein sequence ID" value="RXI42479.1"/>
    <property type="molecule type" value="Genomic_DNA"/>
</dbReference>
<evidence type="ECO:0000313" key="2">
    <source>
        <dbReference type="Proteomes" id="UP000290378"/>
    </source>
</evidence>
<gene>
    <name evidence="1" type="ORF">CP963_02970</name>
</gene>